<feature type="region of interest" description="Disordered" evidence="1">
    <location>
        <begin position="50"/>
        <end position="83"/>
    </location>
</feature>
<comment type="caution">
    <text evidence="2">The sequence shown here is derived from an EMBL/GenBank/DDBJ whole genome shotgun (WGS) entry which is preliminary data.</text>
</comment>
<sequence>MCQQCSARKFPTCVYLSNFNFDVVSVDEIFDQNPNVKLLNEIIDLKSQLDSRMNSPNNNNNNDNDNSDNNNTQNDNNNTNTQSSYTSFNIINSKTINPLTIFKTSLWRDNHLQIFGPTSWRTILTADGTKFQLEFTNLWDKLKPKCTSESFQCRDLFLSPLQTDVMHKIDGTVTDISLTQLVCNDLPNFTEIKKCLDSFFDGPLHELLQILDPKKTWKDLYECFIVDQNSDRVINMYPPDGINFCKIGIILSIIVLCTYDNNSCIPESIIRYFIQVNSMRCLEINFTENAQFLLMCCFFKIHHGEYSRWDGSQILHKISETCQCCISLGFDNVRKWYRNKESIVGDLKYLENTMLCTLFVDVFTSFDVGKPTFISNQMLSMNLFEQNLKSHRDGFFAMPRNRLFIDFIKLARKHINNLNSVSSNNYNGSNDNTEEDIDTYILELQTFLTTNFPDLSKYTAWGIIFSVDPFEIIILSNTLSMLFNFHNIKRAFYKDISISTKNGMVKYGLLTTSLCINTLLSMFEADKVAYPDIIDAGTRLSPYLNLSLSLINSAFIRVVSEFYSVFMARLTLQEKGYVILDNKCDHDDSSTVSLDDNHISMDKYYCFTCVMHQFRNILDQMFLPKWDQLYQLMKTSYSLHSLLVLERMARQLLDQGLMSRKQAETHWQQQGLDLNEITSDLLTTFTNEVWDGYAAHSKSIWSMTSEELLHFDADQSS</sequence>
<accession>A0AAN7WET0</accession>
<gene>
    <name evidence="2" type="ORF">RI543_004747</name>
</gene>
<reference evidence="3" key="1">
    <citation type="submission" date="2023-07" db="EMBL/GenBank/DDBJ databases">
        <title>A draft genome of Kazachstania heterogenica Y-27499.</title>
        <authorList>
            <person name="Donic C."/>
            <person name="Kralova J.S."/>
            <person name="Fidel L."/>
            <person name="Ben-Dor S."/>
            <person name="Jung S."/>
        </authorList>
    </citation>
    <scope>NUCLEOTIDE SEQUENCE [LARGE SCALE GENOMIC DNA]</scope>
    <source>
        <strain evidence="3">Y27499</strain>
    </source>
</reference>
<name>A0AAN7WET0_9SACH</name>
<dbReference type="PANTHER" id="PTHR31405">
    <property type="entry name" value="TRANSCRIPTION FACTOR PDR8-RELATED"/>
    <property type="match status" value="1"/>
</dbReference>
<keyword evidence="3" id="KW-1185">Reference proteome</keyword>
<dbReference type="EMBL" id="JAWIZZ010000059">
    <property type="protein sequence ID" value="KAK5773990.1"/>
    <property type="molecule type" value="Genomic_DNA"/>
</dbReference>
<dbReference type="InterPro" id="IPR052693">
    <property type="entry name" value="Yeast_MDR_Regulatory"/>
</dbReference>
<proteinExistence type="predicted"/>
<protein>
    <submittedName>
        <fullName evidence="2">Uncharacterized protein</fullName>
    </submittedName>
</protein>
<dbReference type="PANTHER" id="PTHR31405:SF8">
    <property type="entry name" value="TRANSCRIPTION FACTOR PDR8-RELATED"/>
    <property type="match status" value="1"/>
</dbReference>
<dbReference type="Proteomes" id="UP001306508">
    <property type="component" value="Unassembled WGS sequence"/>
</dbReference>
<organism evidence="2 3">
    <name type="scientific">Arxiozyma heterogenica</name>
    <dbReference type="NCBI Taxonomy" id="278026"/>
    <lineage>
        <taxon>Eukaryota</taxon>
        <taxon>Fungi</taxon>
        <taxon>Dikarya</taxon>
        <taxon>Ascomycota</taxon>
        <taxon>Saccharomycotina</taxon>
        <taxon>Saccharomycetes</taxon>
        <taxon>Saccharomycetales</taxon>
        <taxon>Saccharomycetaceae</taxon>
        <taxon>Arxiozyma</taxon>
    </lineage>
</organism>
<evidence type="ECO:0000313" key="3">
    <source>
        <dbReference type="Proteomes" id="UP001306508"/>
    </source>
</evidence>
<dbReference type="AlphaFoldDB" id="A0AAN7WET0"/>
<evidence type="ECO:0000313" key="2">
    <source>
        <dbReference type="EMBL" id="KAK5773990.1"/>
    </source>
</evidence>
<evidence type="ECO:0000256" key="1">
    <source>
        <dbReference type="SAM" id="MobiDB-lite"/>
    </source>
</evidence>
<feature type="compositionally biased region" description="Low complexity" evidence="1">
    <location>
        <begin position="54"/>
        <end position="83"/>
    </location>
</feature>